<comment type="caution">
    <text evidence="6">The sequence shown here is derived from an EMBL/GenBank/DDBJ whole genome shotgun (WGS) entry which is preliminary data.</text>
</comment>
<comment type="similarity">
    <text evidence="1">Belongs to the CpcE/RpcE/PecE family.</text>
</comment>
<feature type="transmembrane region" description="Helical" evidence="5">
    <location>
        <begin position="243"/>
        <end position="266"/>
    </location>
</feature>
<evidence type="ECO:0000313" key="6">
    <source>
        <dbReference type="EMBL" id="PAX60473.1"/>
    </source>
</evidence>
<dbReference type="InterPro" id="IPR036259">
    <property type="entry name" value="MFS_trans_sf"/>
</dbReference>
<keyword evidence="7" id="KW-1185">Reference proteome</keyword>
<keyword evidence="4" id="KW-0456">Lyase</keyword>
<evidence type="ECO:0000256" key="1">
    <source>
        <dbReference type="ARBA" id="ARBA00009299"/>
    </source>
</evidence>
<keyword evidence="3" id="KW-0605">Phycobilisome</keyword>
<evidence type="ECO:0000313" key="7">
    <source>
        <dbReference type="Proteomes" id="UP000218238"/>
    </source>
</evidence>
<dbReference type="OrthoDB" id="567962at2"/>
<keyword evidence="2" id="KW-0042">Antenna complex</keyword>
<dbReference type="Proteomes" id="UP000218238">
    <property type="component" value="Unassembled WGS sequence"/>
</dbReference>
<dbReference type="Gene3D" id="1.25.10.10">
    <property type="entry name" value="Leucine-rich Repeat Variant"/>
    <property type="match status" value="1"/>
</dbReference>
<evidence type="ECO:0000256" key="5">
    <source>
        <dbReference type="SAM" id="Phobius"/>
    </source>
</evidence>
<dbReference type="SUPFAM" id="SSF103473">
    <property type="entry name" value="MFS general substrate transporter"/>
    <property type="match status" value="1"/>
</dbReference>
<name>A0A2A2TPW7_9CYAN</name>
<dbReference type="AlphaFoldDB" id="A0A2A2TPW7"/>
<feature type="transmembrane region" description="Helical" evidence="5">
    <location>
        <begin position="65"/>
        <end position="86"/>
    </location>
</feature>
<keyword evidence="5" id="KW-0812">Transmembrane</keyword>
<dbReference type="GO" id="GO:0030089">
    <property type="term" value="C:phycobilisome"/>
    <property type="evidence" value="ECO:0007669"/>
    <property type="project" value="UniProtKB-KW"/>
</dbReference>
<dbReference type="GO" id="GO:0016829">
    <property type="term" value="F:lyase activity"/>
    <property type="evidence" value="ECO:0007669"/>
    <property type="project" value="UniProtKB-KW"/>
</dbReference>
<proteinExistence type="inferred from homology"/>
<feature type="transmembrane region" description="Helical" evidence="5">
    <location>
        <begin position="159"/>
        <end position="184"/>
    </location>
</feature>
<reference evidence="6 7" key="1">
    <citation type="submission" date="2017-08" db="EMBL/GenBank/DDBJ databases">
        <title>Draft genome sequence of filamentous cyanobacterium Calothrix elsteri CCALA 953.</title>
        <authorList>
            <person name="Gagunashvili A.N."/>
            <person name="Elster J."/>
            <person name="Andresson O.S."/>
        </authorList>
    </citation>
    <scope>NUCLEOTIDE SEQUENCE [LARGE SCALE GENOMIC DNA]</scope>
    <source>
        <strain evidence="6 7">CCALA 953</strain>
    </source>
</reference>
<dbReference type="SUPFAM" id="SSF48371">
    <property type="entry name" value="ARM repeat"/>
    <property type="match status" value="1"/>
</dbReference>
<feature type="transmembrane region" description="Helical" evidence="5">
    <location>
        <begin position="190"/>
        <end position="209"/>
    </location>
</feature>
<dbReference type="RefSeq" id="WP_095720018.1">
    <property type="nucleotide sequence ID" value="NZ_NTFS01000009.1"/>
</dbReference>
<feature type="transmembrane region" description="Helical" evidence="5">
    <location>
        <begin position="278"/>
        <end position="296"/>
    </location>
</feature>
<keyword evidence="5" id="KW-0472">Membrane</keyword>
<feature type="transmembrane region" description="Helical" evidence="5">
    <location>
        <begin position="308"/>
        <end position="337"/>
    </location>
</feature>
<evidence type="ECO:0000256" key="3">
    <source>
        <dbReference type="ARBA" id="ARBA00022738"/>
    </source>
</evidence>
<protein>
    <submittedName>
        <fullName evidence="6">MFS transporter</fullName>
    </submittedName>
</protein>
<feature type="transmembrane region" description="Helical" evidence="5">
    <location>
        <begin position="420"/>
        <end position="440"/>
    </location>
</feature>
<organism evidence="6 7">
    <name type="scientific">Brunnivagina elsteri CCALA 953</name>
    <dbReference type="NCBI Taxonomy" id="987040"/>
    <lineage>
        <taxon>Bacteria</taxon>
        <taxon>Bacillati</taxon>
        <taxon>Cyanobacteriota</taxon>
        <taxon>Cyanophyceae</taxon>
        <taxon>Nostocales</taxon>
        <taxon>Calotrichaceae</taxon>
        <taxon>Brunnivagina</taxon>
    </lineage>
</organism>
<evidence type="ECO:0000256" key="4">
    <source>
        <dbReference type="ARBA" id="ARBA00023239"/>
    </source>
</evidence>
<accession>A0A2A2TPW7</accession>
<dbReference type="EMBL" id="NTFS01000009">
    <property type="protein sequence ID" value="PAX60473.1"/>
    <property type="molecule type" value="Genomic_DNA"/>
</dbReference>
<feature type="transmembrane region" description="Helical" evidence="5">
    <location>
        <begin position="391"/>
        <end position="414"/>
    </location>
</feature>
<feature type="transmembrane region" description="Helical" evidence="5">
    <location>
        <begin position="117"/>
        <end position="138"/>
    </location>
</feature>
<gene>
    <name evidence="6" type="ORF">CK510_01615</name>
</gene>
<feature type="transmembrane region" description="Helical" evidence="5">
    <location>
        <begin position="93"/>
        <end position="111"/>
    </location>
</feature>
<dbReference type="InterPro" id="IPR011989">
    <property type="entry name" value="ARM-like"/>
</dbReference>
<keyword evidence="5" id="KW-1133">Transmembrane helix</keyword>
<sequence length="1008" mass="113299">MEIKNNWLGLYKGVFARLLQWVNLRPEESDRTWLMFAFYTTTSVGLRWTEDSTVALFLDKYGANWLPFIYIASSFMGTLLVFFYSWLQKVLPLRWVVAALAPCMFIPLFLLRLGLEVPGLAVGVVFLLRLWVDAFYVLNDLNTSIAANQVFNIREIKRTYPIVSSGLLVADIISGFSLPLLVMFVGLKNIIIPISAIFIILGAGILRYLSHRYKSAFPDNSVRQAAIAQIKARPVLSGQLKKYSLLLFAFFGLLQIIGVLIDFQYLTQIEINYSDTEIASFLGIFGGITGLCELLMQLFVSSRVLEKFGVFFTSASLPICIAILLPSSIVLLGLLPITQGHSFFWGLVIMKFIDELLRYTFVVSGNPLLFQPIPDKFRSSVQTLSGGIAEAWGTGIAGIIVLMTIWIGTLGIPIPFDKNWVLIIETTIVAILCLGILWVLRSRYVDLLVLSAGRGQLTGLDVDVRTFKQAVAKTLRESGSTADKSSCIDLLTEIDPPGAAEILAPLLTKLPPELQTSSLEAMLTAGANSIYLPDVKPLLQLPKTEITPEVFALALRYVWLAEENPNLTKLEQFLHMEQHSLIRATAATLLLRQGTTQQKVAATRTLKTMLTHSQEQERINALRALSGSVYLQTLRLLIPSLLQDKSLRVRCAVLEMIAATHLEDYYSALVAGLYYKSTRSTAIRSIVKLENEALPMLLEIATNRYKPEVVRAYTWRAIGQIPTLEAIDVLWENLETSQGTNRDRILRCLLKRRQQDGISSLLDKSYEVTVERLIEEELKFLGEIYAGYVDFKTQGEVYANYLEYKNRNFTESSLESQKVTSICQLLQKALLDLEIDTKERLLLLLRLLYSHDKIQAAKFNLLSASAANLARGLEILEHTITLPNKSLLLDILDQREPQEKLQILVDAKIIKYEQMIISDRTRQLLKEENSLSDWCLACCFHFAAIARIGLTIPQITNNLRHPTSFVREAAISYLSIASRGVLIELLPQLQKDPHPLIASLVKELTNRI</sequence>
<dbReference type="InterPro" id="IPR016024">
    <property type="entry name" value="ARM-type_fold"/>
</dbReference>
<evidence type="ECO:0000256" key="2">
    <source>
        <dbReference type="ARBA" id="ARBA00022549"/>
    </source>
</evidence>